<name>A0A1Y2N4C5_PSEAH</name>
<dbReference type="InterPro" id="IPR036271">
    <property type="entry name" value="Tet_transcr_reg_TetR-rel_C_sf"/>
</dbReference>
<comment type="caution">
    <text evidence="4">The sequence shown here is derived from an EMBL/GenBank/DDBJ whole genome shotgun (WGS) entry which is preliminary data.</text>
</comment>
<dbReference type="AlphaFoldDB" id="A0A1Y2N4C5"/>
<dbReference type="InterPro" id="IPR009057">
    <property type="entry name" value="Homeodomain-like_sf"/>
</dbReference>
<feature type="domain" description="HTH tetR-type" evidence="3">
    <location>
        <begin position="30"/>
        <end position="90"/>
    </location>
</feature>
<evidence type="ECO:0000313" key="4">
    <source>
        <dbReference type="EMBL" id="OSY42332.1"/>
    </source>
</evidence>
<dbReference type="STRING" id="2074.BG845_01252"/>
<dbReference type="SUPFAM" id="SSF46689">
    <property type="entry name" value="Homeodomain-like"/>
    <property type="match status" value="1"/>
</dbReference>
<dbReference type="GO" id="GO:0000976">
    <property type="term" value="F:transcription cis-regulatory region binding"/>
    <property type="evidence" value="ECO:0007669"/>
    <property type="project" value="TreeGrafter"/>
</dbReference>
<evidence type="ECO:0000259" key="3">
    <source>
        <dbReference type="PROSITE" id="PS50977"/>
    </source>
</evidence>
<dbReference type="PROSITE" id="PS50977">
    <property type="entry name" value="HTH_TETR_2"/>
    <property type="match status" value="1"/>
</dbReference>
<accession>A0A1Y2N4C5</accession>
<keyword evidence="5" id="KW-1185">Reference proteome</keyword>
<reference evidence="4 5" key="1">
    <citation type="submission" date="2016-09" db="EMBL/GenBank/DDBJ databases">
        <title>Pseudonocardia autotrophica DSM535, a candidate organism with high potential of specific P450 cytochromes.</title>
        <authorList>
            <person name="Grumaz C."/>
            <person name="Vainshtein Y."/>
            <person name="Kirstahler P."/>
            <person name="Sohn K."/>
        </authorList>
    </citation>
    <scope>NUCLEOTIDE SEQUENCE [LARGE SCALE GENOMIC DNA]</scope>
    <source>
        <strain evidence="4 5">DSM 535</strain>
    </source>
</reference>
<evidence type="ECO:0000256" key="2">
    <source>
        <dbReference type="PROSITE-ProRule" id="PRU00335"/>
    </source>
</evidence>
<dbReference type="SUPFAM" id="SSF48498">
    <property type="entry name" value="Tetracyclin repressor-like, C-terminal domain"/>
    <property type="match status" value="1"/>
</dbReference>
<dbReference type="InterPro" id="IPR050109">
    <property type="entry name" value="HTH-type_TetR-like_transc_reg"/>
</dbReference>
<dbReference type="PRINTS" id="PR00455">
    <property type="entry name" value="HTHTETR"/>
</dbReference>
<protein>
    <submittedName>
        <fullName evidence="4">HTH-type transcriptional repressor KstR</fullName>
    </submittedName>
</protein>
<organism evidence="4 5">
    <name type="scientific">Pseudonocardia autotrophica</name>
    <name type="common">Amycolata autotrophica</name>
    <name type="synonym">Nocardia autotrophica</name>
    <dbReference type="NCBI Taxonomy" id="2074"/>
    <lineage>
        <taxon>Bacteria</taxon>
        <taxon>Bacillati</taxon>
        <taxon>Actinomycetota</taxon>
        <taxon>Actinomycetes</taxon>
        <taxon>Pseudonocardiales</taxon>
        <taxon>Pseudonocardiaceae</taxon>
        <taxon>Pseudonocardia</taxon>
    </lineage>
</organism>
<dbReference type="Gene3D" id="1.10.357.10">
    <property type="entry name" value="Tetracycline Repressor, domain 2"/>
    <property type="match status" value="1"/>
</dbReference>
<gene>
    <name evidence="4" type="primary">kstR</name>
    <name evidence="4" type="ORF">BG845_01252</name>
</gene>
<dbReference type="PANTHER" id="PTHR30055:SF228">
    <property type="entry name" value="TRANSCRIPTIONAL REGULATOR-RELATED"/>
    <property type="match status" value="1"/>
</dbReference>
<dbReference type="InterPro" id="IPR001647">
    <property type="entry name" value="HTH_TetR"/>
</dbReference>
<proteinExistence type="predicted"/>
<keyword evidence="1 2" id="KW-0238">DNA-binding</keyword>
<evidence type="ECO:0000313" key="5">
    <source>
        <dbReference type="Proteomes" id="UP000194360"/>
    </source>
</evidence>
<sequence>MQLHCNSAQAPLSMQPHCYDAVVPRTVDHDTRRSEIADAVLALVARAGTEAVSLRSVAAEAGISMGRVQHYFASKDALLLHALDRSHRRMEQRIEQRARSGPDTERGALATILDELIGAHPESRDAIRIHAAFAAREVDERARAILTDGDEEILGLAVRVVADAGSPTPEDDGYALLALAGGLGSDVALHGAPAERARRVLAAMLERLAPTR</sequence>
<dbReference type="GO" id="GO:0003700">
    <property type="term" value="F:DNA-binding transcription factor activity"/>
    <property type="evidence" value="ECO:0007669"/>
    <property type="project" value="TreeGrafter"/>
</dbReference>
<dbReference type="PANTHER" id="PTHR30055">
    <property type="entry name" value="HTH-TYPE TRANSCRIPTIONAL REGULATOR RUTR"/>
    <property type="match status" value="1"/>
</dbReference>
<evidence type="ECO:0000256" key="1">
    <source>
        <dbReference type="ARBA" id="ARBA00023125"/>
    </source>
</evidence>
<dbReference type="EMBL" id="MIGB01000005">
    <property type="protein sequence ID" value="OSY42332.1"/>
    <property type="molecule type" value="Genomic_DNA"/>
</dbReference>
<dbReference type="Pfam" id="PF00440">
    <property type="entry name" value="TetR_N"/>
    <property type="match status" value="1"/>
</dbReference>
<feature type="DNA-binding region" description="H-T-H motif" evidence="2">
    <location>
        <begin position="53"/>
        <end position="72"/>
    </location>
</feature>
<dbReference type="Proteomes" id="UP000194360">
    <property type="component" value="Unassembled WGS sequence"/>
</dbReference>